<evidence type="ECO:0000313" key="3">
    <source>
        <dbReference type="EMBL" id="PST82805.1"/>
    </source>
</evidence>
<dbReference type="AlphaFoldDB" id="A0A2T3HK21"/>
<dbReference type="InterPro" id="IPR002201">
    <property type="entry name" value="Glyco_trans_9"/>
</dbReference>
<comment type="caution">
    <text evidence="3">The sequence shown here is derived from an EMBL/GenBank/DDBJ whole genome shotgun (WGS) entry which is preliminary data.</text>
</comment>
<dbReference type="InterPro" id="IPR051199">
    <property type="entry name" value="LPS_LOS_Heptosyltrfase"/>
</dbReference>
<reference evidence="3 4" key="1">
    <citation type="submission" date="2018-03" db="EMBL/GenBank/DDBJ databases">
        <authorList>
            <person name="Keele B.F."/>
        </authorList>
    </citation>
    <scope>NUCLEOTIDE SEQUENCE [LARGE SCALE GENOMIC DNA]</scope>
    <source>
        <strain evidence="3 4">YL28-9</strain>
    </source>
</reference>
<dbReference type="Pfam" id="PF01075">
    <property type="entry name" value="Glyco_transf_9"/>
    <property type="match status" value="1"/>
</dbReference>
<sequence>MDNGNLGSWAACRRILCIRPDNMGDVLMSSPAIRALKETFGCHVALLTSEKGAAAAHLNPFIDEVIVCDLPWQKFFDRDPGADSVLGLVNSLRERNYDGCVVLTVYSQNPMPCIMLGYLAGIPRRLAYCRENPYGLLTNWLPDKEPYSVILHQVTRDLDLVAAIGAQPSDDHLVASVSDAARRQMHAVLKTKVKDSQKPLLLISPQASESRRGLSPDYWSDLLALLHATGAYSLVLCGTAGQRKELNVLSAAAPDAITLAGELAVDELAALIECAAVVLTVNTGTVHLAAALGTPVCVLYARTNPQHTPWKVVNKVFYYSPETAPSRNEVVAYVNGLLYQEQLPPPHPETVVAELGQLCRIAAP</sequence>
<gene>
    <name evidence="3" type="ORF">C7T94_09180</name>
</gene>
<keyword evidence="4" id="KW-1185">Reference proteome</keyword>
<evidence type="ECO:0000256" key="2">
    <source>
        <dbReference type="ARBA" id="ARBA00022679"/>
    </source>
</evidence>
<evidence type="ECO:0000313" key="4">
    <source>
        <dbReference type="Proteomes" id="UP000240912"/>
    </source>
</evidence>
<proteinExistence type="predicted"/>
<keyword evidence="2 3" id="KW-0808">Transferase</keyword>
<dbReference type="OrthoDB" id="9797795at2"/>
<protein>
    <submittedName>
        <fullName evidence="3">Glycosyltransferase family 9 protein</fullName>
    </submittedName>
</protein>
<accession>A0A2T3HK21</accession>
<dbReference type="GO" id="GO:0005829">
    <property type="term" value="C:cytosol"/>
    <property type="evidence" value="ECO:0007669"/>
    <property type="project" value="TreeGrafter"/>
</dbReference>
<dbReference type="GO" id="GO:0008713">
    <property type="term" value="F:ADP-heptose-lipopolysaccharide heptosyltransferase activity"/>
    <property type="evidence" value="ECO:0007669"/>
    <property type="project" value="TreeGrafter"/>
</dbReference>
<dbReference type="PANTHER" id="PTHR30160">
    <property type="entry name" value="TETRAACYLDISACCHARIDE 4'-KINASE-RELATED"/>
    <property type="match status" value="1"/>
</dbReference>
<name>A0A2T3HK21_9SPHI</name>
<dbReference type="EMBL" id="PYLS01000005">
    <property type="protein sequence ID" value="PST82805.1"/>
    <property type="molecule type" value="Genomic_DNA"/>
</dbReference>
<dbReference type="Proteomes" id="UP000240912">
    <property type="component" value="Unassembled WGS sequence"/>
</dbReference>
<dbReference type="SUPFAM" id="SSF53756">
    <property type="entry name" value="UDP-Glycosyltransferase/glycogen phosphorylase"/>
    <property type="match status" value="1"/>
</dbReference>
<dbReference type="CDD" id="cd03789">
    <property type="entry name" value="GT9_LPS_heptosyltransferase"/>
    <property type="match status" value="1"/>
</dbReference>
<organism evidence="3 4">
    <name type="scientific">Pedobacter yulinensis</name>
    <dbReference type="NCBI Taxonomy" id="2126353"/>
    <lineage>
        <taxon>Bacteria</taxon>
        <taxon>Pseudomonadati</taxon>
        <taxon>Bacteroidota</taxon>
        <taxon>Sphingobacteriia</taxon>
        <taxon>Sphingobacteriales</taxon>
        <taxon>Sphingobacteriaceae</taxon>
        <taxon>Pedobacter</taxon>
    </lineage>
</organism>
<dbReference type="PANTHER" id="PTHR30160:SF1">
    <property type="entry name" value="LIPOPOLYSACCHARIDE 1,2-N-ACETYLGLUCOSAMINETRANSFERASE-RELATED"/>
    <property type="match status" value="1"/>
</dbReference>
<evidence type="ECO:0000256" key="1">
    <source>
        <dbReference type="ARBA" id="ARBA00022676"/>
    </source>
</evidence>
<dbReference type="GO" id="GO:0009244">
    <property type="term" value="P:lipopolysaccharide core region biosynthetic process"/>
    <property type="evidence" value="ECO:0007669"/>
    <property type="project" value="TreeGrafter"/>
</dbReference>
<dbReference type="Gene3D" id="3.40.50.2000">
    <property type="entry name" value="Glycogen Phosphorylase B"/>
    <property type="match status" value="2"/>
</dbReference>
<keyword evidence="1" id="KW-0328">Glycosyltransferase</keyword>